<sequence length="369" mass="42544">MEFALFPNLPLELRLMVWERVPQPKRIIGLVTCFDCSTSIGRRQITMKKKRTCINQNHPDWRVRYTVQPRDQAIFPPLHACRESRLVWLPHYFQPTRYVSLADCGYREAREGGQDAGGPSYDIRFDVPFINYEADIFAMLYPLRQGDFDVAHSDWSWPSLFGFLDPFVGLDRSLIRQVALSEDLESLPIFMMKLLPDIFPSLREVTVLVFGARLNDLSQGTLVEIFPPEIQNLDCTLQNIPDKLIVERKLFNDNRLYHRVFNPRPQLRPLQCYLRILRAWLWHAQRCEAVDIWNQTDTGAIAEFDDFALSQDGRVHCPLVMMDGCGPAGHTFSDVTDWVPPFAINCITVSEKSRDGARDGARDGLLILD</sequence>
<dbReference type="Proteomes" id="UP001174694">
    <property type="component" value="Unassembled WGS sequence"/>
</dbReference>
<comment type="caution">
    <text evidence="2">The sequence shown here is derived from an EMBL/GenBank/DDBJ whole genome shotgun (WGS) entry which is preliminary data.</text>
</comment>
<reference evidence="2" key="1">
    <citation type="submission" date="2022-07" db="EMBL/GenBank/DDBJ databases">
        <title>Fungi with potential for degradation of polypropylene.</title>
        <authorList>
            <person name="Gostincar C."/>
        </authorList>
    </citation>
    <scope>NUCLEOTIDE SEQUENCE</scope>
    <source>
        <strain evidence="2">EXF-13308</strain>
    </source>
</reference>
<dbReference type="InterPro" id="IPR045518">
    <property type="entry name" value="2EXR"/>
</dbReference>
<protein>
    <recommendedName>
        <fullName evidence="1">2EXR domain-containing protein</fullName>
    </recommendedName>
</protein>
<feature type="domain" description="2EXR" evidence="1">
    <location>
        <begin position="3"/>
        <end position="92"/>
    </location>
</feature>
<keyword evidence="3" id="KW-1185">Reference proteome</keyword>
<evidence type="ECO:0000259" key="1">
    <source>
        <dbReference type="Pfam" id="PF20150"/>
    </source>
</evidence>
<evidence type="ECO:0000313" key="3">
    <source>
        <dbReference type="Proteomes" id="UP001174694"/>
    </source>
</evidence>
<accession>A0AA38S553</accession>
<dbReference type="PANTHER" id="PTHR35910">
    <property type="entry name" value="2EXR DOMAIN-CONTAINING PROTEIN"/>
    <property type="match status" value="1"/>
</dbReference>
<gene>
    <name evidence="2" type="ORF">NKR23_g3393</name>
</gene>
<dbReference type="AlphaFoldDB" id="A0AA38S553"/>
<dbReference type="Pfam" id="PF20150">
    <property type="entry name" value="2EXR"/>
    <property type="match status" value="1"/>
</dbReference>
<evidence type="ECO:0000313" key="2">
    <source>
        <dbReference type="EMBL" id="KAJ9150834.1"/>
    </source>
</evidence>
<dbReference type="PANTHER" id="PTHR35910:SF6">
    <property type="entry name" value="2EXR DOMAIN-CONTAINING PROTEIN"/>
    <property type="match status" value="1"/>
</dbReference>
<name>A0AA38S553_9PEZI</name>
<organism evidence="2 3">
    <name type="scientific">Pleurostoma richardsiae</name>
    <dbReference type="NCBI Taxonomy" id="41990"/>
    <lineage>
        <taxon>Eukaryota</taxon>
        <taxon>Fungi</taxon>
        <taxon>Dikarya</taxon>
        <taxon>Ascomycota</taxon>
        <taxon>Pezizomycotina</taxon>
        <taxon>Sordariomycetes</taxon>
        <taxon>Sordariomycetidae</taxon>
        <taxon>Calosphaeriales</taxon>
        <taxon>Pleurostomataceae</taxon>
        <taxon>Pleurostoma</taxon>
    </lineage>
</organism>
<dbReference type="EMBL" id="JANBVO010000007">
    <property type="protein sequence ID" value="KAJ9150834.1"/>
    <property type="molecule type" value="Genomic_DNA"/>
</dbReference>
<proteinExistence type="predicted"/>